<dbReference type="GO" id="GO:0042781">
    <property type="term" value="F:3'-tRNA processing endoribonuclease activity"/>
    <property type="evidence" value="ECO:0007669"/>
    <property type="project" value="TreeGrafter"/>
</dbReference>
<keyword evidence="1 6" id="KW-0819">tRNA processing</keyword>
<evidence type="ECO:0000256" key="5">
    <source>
        <dbReference type="ARBA" id="ARBA00022884"/>
    </source>
</evidence>
<dbReference type="OrthoDB" id="9810867at2"/>
<evidence type="ECO:0000256" key="1">
    <source>
        <dbReference type="ARBA" id="ARBA00022694"/>
    </source>
</evidence>
<evidence type="ECO:0000313" key="8">
    <source>
        <dbReference type="EMBL" id="TCQ02233.1"/>
    </source>
</evidence>
<dbReference type="SUPFAM" id="SSF54211">
    <property type="entry name" value="Ribosomal protein S5 domain 2-like"/>
    <property type="match status" value="1"/>
</dbReference>
<comment type="function">
    <text evidence="6">RNaseP catalyzes the removal of the 5'-leader sequence from pre-tRNA to produce the mature 5'-terminus. It can also cleave other RNA substrates such as 4.5S RNA. The protein component plays an auxiliary but essential role in vivo by binding to the 5'-leader sequence and broadening the substrate specificity of the ribozyme.</text>
</comment>
<protein>
    <recommendedName>
        <fullName evidence="6 7">Ribonuclease P protein component</fullName>
        <shortName evidence="6">RNase P protein</shortName>
        <shortName evidence="6">RNaseP protein</shortName>
        <ecNumber evidence="6 7">3.1.26.5</ecNumber>
    </recommendedName>
    <alternativeName>
        <fullName evidence="6">Protein C5</fullName>
    </alternativeName>
</protein>
<dbReference type="InterPro" id="IPR000100">
    <property type="entry name" value="RNase_P"/>
</dbReference>
<dbReference type="GO" id="GO:0001682">
    <property type="term" value="P:tRNA 5'-leader removal"/>
    <property type="evidence" value="ECO:0007669"/>
    <property type="project" value="UniProtKB-UniRule"/>
</dbReference>
<keyword evidence="9" id="KW-1185">Reference proteome</keyword>
<sequence length="111" mass="12891">MKPANRLKKNSDFNVVYSKKKSMANKLLIIYITENSLNNNRVGFVVSKKVGNSVIRSKVKRLMKESYRLNDSRFKIAYDIVFIARADCKNSTFKEIESALLHLMKKMKLTK</sequence>
<reference evidence="8 9" key="1">
    <citation type="submission" date="2019-03" db="EMBL/GenBank/DDBJ databases">
        <title>Genomic Encyclopedia of Type Strains, Phase IV (KMG-IV): sequencing the most valuable type-strain genomes for metagenomic binning, comparative biology and taxonomic classification.</title>
        <authorList>
            <person name="Goeker M."/>
        </authorList>
    </citation>
    <scope>NUCLEOTIDE SEQUENCE [LARGE SCALE GENOMIC DNA]</scope>
    <source>
        <strain evidence="8 9">DSM 100013</strain>
    </source>
</reference>
<evidence type="ECO:0000256" key="4">
    <source>
        <dbReference type="ARBA" id="ARBA00022801"/>
    </source>
</evidence>
<dbReference type="InterPro" id="IPR020568">
    <property type="entry name" value="Ribosomal_Su5_D2-typ_SF"/>
</dbReference>
<evidence type="ECO:0000256" key="6">
    <source>
        <dbReference type="HAMAP-Rule" id="MF_00227"/>
    </source>
</evidence>
<keyword evidence="5 6" id="KW-0694">RNA-binding</keyword>
<name>A0A4R2U3I6_9FIRM</name>
<comment type="caution">
    <text evidence="8">The sequence shown here is derived from an EMBL/GenBank/DDBJ whole genome shotgun (WGS) entry which is preliminary data.</text>
</comment>
<proteinExistence type="inferred from homology"/>
<dbReference type="GO" id="GO:0000049">
    <property type="term" value="F:tRNA binding"/>
    <property type="evidence" value="ECO:0007669"/>
    <property type="project" value="UniProtKB-UniRule"/>
</dbReference>
<dbReference type="PANTHER" id="PTHR33992">
    <property type="entry name" value="RIBONUCLEASE P PROTEIN COMPONENT"/>
    <property type="match status" value="1"/>
</dbReference>
<dbReference type="Pfam" id="PF00825">
    <property type="entry name" value="Ribonuclease_P"/>
    <property type="match status" value="1"/>
</dbReference>
<evidence type="ECO:0000313" key="9">
    <source>
        <dbReference type="Proteomes" id="UP000295504"/>
    </source>
</evidence>
<dbReference type="RefSeq" id="WP_132848478.1">
    <property type="nucleotide sequence ID" value="NZ_CP058648.1"/>
</dbReference>
<keyword evidence="2 6" id="KW-0540">Nuclease</keyword>
<evidence type="ECO:0000256" key="3">
    <source>
        <dbReference type="ARBA" id="ARBA00022759"/>
    </source>
</evidence>
<comment type="subunit">
    <text evidence="6">Consists of a catalytic RNA component (M1 or rnpB) and a protein subunit.</text>
</comment>
<dbReference type="InterPro" id="IPR014721">
    <property type="entry name" value="Ribsml_uS5_D2-typ_fold_subgr"/>
</dbReference>
<gene>
    <name evidence="6" type="primary">rnpA</name>
    <name evidence="8" type="ORF">EDD79_10178</name>
</gene>
<dbReference type="EC" id="3.1.26.5" evidence="6 7"/>
<dbReference type="GO" id="GO:0004526">
    <property type="term" value="F:ribonuclease P activity"/>
    <property type="evidence" value="ECO:0007669"/>
    <property type="project" value="UniProtKB-UniRule"/>
</dbReference>
<dbReference type="AlphaFoldDB" id="A0A4R2U3I6"/>
<dbReference type="GO" id="GO:0030677">
    <property type="term" value="C:ribonuclease P complex"/>
    <property type="evidence" value="ECO:0007669"/>
    <property type="project" value="TreeGrafter"/>
</dbReference>
<accession>A0A4R2U3I6</accession>
<evidence type="ECO:0000256" key="2">
    <source>
        <dbReference type="ARBA" id="ARBA00022722"/>
    </source>
</evidence>
<evidence type="ECO:0000256" key="7">
    <source>
        <dbReference type="NCBIfam" id="TIGR00188"/>
    </source>
</evidence>
<comment type="similarity">
    <text evidence="6">Belongs to the RnpA family.</text>
</comment>
<dbReference type="Gene3D" id="3.30.230.10">
    <property type="match status" value="1"/>
</dbReference>
<organism evidence="8 9">
    <name type="scientific">Serpentinicella alkaliphila</name>
    <dbReference type="NCBI Taxonomy" id="1734049"/>
    <lineage>
        <taxon>Bacteria</taxon>
        <taxon>Bacillati</taxon>
        <taxon>Bacillota</taxon>
        <taxon>Clostridia</taxon>
        <taxon>Peptostreptococcales</taxon>
        <taxon>Natronincolaceae</taxon>
        <taxon>Serpentinicella</taxon>
    </lineage>
</organism>
<dbReference type="EMBL" id="SLYC01000017">
    <property type="protein sequence ID" value="TCQ02233.1"/>
    <property type="molecule type" value="Genomic_DNA"/>
</dbReference>
<keyword evidence="4 6" id="KW-0378">Hydrolase</keyword>
<comment type="catalytic activity">
    <reaction evidence="6">
        <text>Endonucleolytic cleavage of RNA, removing 5'-extranucleotides from tRNA precursor.</text>
        <dbReference type="EC" id="3.1.26.5"/>
    </reaction>
</comment>
<dbReference type="PANTHER" id="PTHR33992:SF1">
    <property type="entry name" value="RIBONUCLEASE P PROTEIN COMPONENT"/>
    <property type="match status" value="1"/>
</dbReference>
<keyword evidence="3 6" id="KW-0255">Endonuclease</keyword>
<dbReference type="NCBIfam" id="TIGR00188">
    <property type="entry name" value="rnpA"/>
    <property type="match status" value="1"/>
</dbReference>
<dbReference type="Proteomes" id="UP000295504">
    <property type="component" value="Unassembled WGS sequence"/>
</dbReference>
<dbReference type="HAMAP" id="MF_00227">
    <property type="entry name" value="RNase_P"/>
    <property type="match status" value="1"/>
</dbReference>